<proteinExistence type="predicted"/>
<feature type="non-terminal residue" evidence="1">
    <location>
        <position position="1"/>
    </location>
</feature>
<accession>A0A4P7NTE1</accession>
<gene>
    <name evidence="1" type="ORF">PoMZ_12748</name>
</gene>
<dbReference type="Proteomes" id="UP000294847">
    <property type="component" value="Chromosome 7"/>
</dbReference>
<evidence type="ECO:0000313" key="1">
    <source>
        <dbReference type="EMBL" id="QBZ65784.1"/>
    </source>
</evidence>
<dbReference type="EMBL" id="CP034210">
    <property type="protein sequence ID" value="QBZ65784.1"/>
    <property type="molecule type" value="Genomic_DNA"/>
</dbReference>
<evidence type="ECO:0000313" key="2">
    <source>
        <dbReference type="Proteomes" id="UP000294847"/>
    </source>
</evidence>
<organism evidence="1 2">
    <name type="scientific">Pyricularia oryzae</name>
    <name type="common">Rice blast fungus</name>
    <name type="synonym">Magnaporthe oryzae</name>
    <dbReference type="NCBI Taxonomy" id="318829"/>
    <lineage>
        <taxon>Eukaryota</taxon>
        <taxon>Fungi</taxon>
        <taxon>Dikarya</taxon>
        <taxon>Ascomycota</taxon>
        <taxon>Pezizomycotina</taxon>
        <taxon>Sordariomycetes</taxon>
        <taxon>Sordariomycetidae</taxon>
        <taxon>Magnaporthales</taxon>
        <taxon>Pyriculariaceae</taxon>
        <taxon>Pyricularia</taxon>
    </lineage>
</organism>
<dbReference type="AlphaFoldDB" id="A0A4P7NTE1"/>
<name>A0A4P7NTE1_PYROR</name>
<sequence length="110" mass="12273">PVHREYEEGSKSCQKKFDRDLFQRIQRALHLIASWTPHLNCPSRLLGDGTGNNVLRAGPSPMETTTLLIANPYLSLAKFTPLARCIVVMRGQFVQLSRVAKRDESVGAVP</sequence>
<protein>
    <submittedName>
        <fullName evidence="1">Uncharacterized protein</fullName>
    </submittedName>
</protein>
<reference evidence="1 2" key="1">
    <citation type="journal article" date="2019" name="Mol. Biol. Evol.">
        <title>Blast fungal genomes show frequent chromosomal changes, gene gains and losses, and effector gene turnover.</title>
        <authorList>
            <person name="Gomez Luciano L.B."/>
            <person name="Jason Tsai I."/>
            <person name="Chuma I."/>
            <person name="Tosa Y."/>
            <person name="Chen Y.H."/>
            <person name="Li J.Y."/>
            <person name="Li M.Y."/>
            <person name="Jade Lu M.Y."/>
            <person name="Nakayashiki H."/>
            <person name="Li W.H."/>
        </authorList>
    </citation>
    <scope>NUCLEOTIDE SEQUENCE [LARGE SCALE GENOMIC DNA]</scope>
    <source>
        <strain evidence="1">MZ5-1-6</strain>
    </source>
</reference>